<dbReference type="EMBL" id="CP002418">
    <property type="protein sequence ID" value="ADU44831.1"/>
    <property type="molecule type" value="Genomic_DNA"/>
</dbReference>
<reference evidence="2" key="1">
    <citation type="submission" date="2010-12" db="EMBL/GenBank/DDBJ databases">
        <title>Complete sequence of Rhodopseudomonas palustris DX-1.</title>
        <authorList>
            <consortium name="US DOE Joint Genome Institute"/>
            <person name="Lucas S."/>
            <person name="Copeland A."/>
            <person name="Lapidus A."/>
            <person name="Cheng J.-F."/>
            <person name="Goodwin L."/>
            <person name="Pitluck S."/>
            <person name="Misra M."/>
            <person name="Chertkov O."/>
            <person name="Detter J.C."/>
            <person name="Han C."/>
            <person name="Tapia R."/>
            <person name="Land M."/>
            <person name="Hauser L."/>
            <person name="Kyrpides N."/>
            <person name="Ivanova N."/>
            <person name="Ovchinnikova G."/>
            <person name="Logan B."/>
            <person name="Oda Y."/>
            <person name="Harwood C."/>
            <person name="Woyke T."/>
        </authorList>
    </citation>
    <scope>NUCLEOTIDE SEQUENCE [LARGE SCALE GENOMIC DNA]</scope>
    <source>
        <strain evidence="2">DX-1</strain>
    </source>
</reference>
<organism evidence="2 3">
    <name type="scientific">Rhodopseudomonas palustris (strain DX-1)</name>
    <dbReference type="NCBI Taxonomy" id="652103"/>
    <lineage>
        <taxon>Bacteria</taxon>
        <taxon>Pseudomonadati</taxon>
        <taxon>Pseudomonadota</taxon>
        <taxon>Alphaproteobacteria</taxon>
        <taxon>Hyphomicrobiales</taxon>
        <taxon>Nitrobacteraceae</taxon>
        <taxon>Rhodopseudomonas</taxon>
    </lineage>
</organism>
<dbReference type="InterPro" id="IPR021747">
    <property type="entry name" value="DUF3313"/>
</dbReference>
<name>E6VPH1_RHOPX</name>
<dbReference type="AlphaFoldDB" id="E6VPH1"/>
<evidence type="ECO:0008006" key="4">
    <source>
        <dbReference type="Google" id="ProtNLM"/>
    </source>
</evidence>
<dbReference type="BioCyc" id="RPAL652103:RPDX1_RS16050-MONOMER"/>
<evidence type="ECO:0000313" key="3">
    <source>
        <dbReference type="Proteomes" id="UP000001402"/>
    </source>
</evidence>
<dbReference type="HOGENOM" id="CLU_065147_0_0_5"/>
<proteinExistence type="predicted"/>
<sequence length="300" mass="30742">MPPPAPSLRRSADFTCCTAVVLSGLMSGCATAPLNRAGSLHGYADLKPSDGLVTRSLLKVSREDVLAAKTVRIVPTAFPDPDGRGPLTATQRRLVTNAADRTLCYGLSERFRVVSAAEPADLTVRAVITHVTPTNTVAVGLSKGAFVAKTVLLPGVPFPIPRIPIGLGSLSLEAEATDDRGNQKAAMVWGRGATALDPGRVAEEGDAYGLAASFGDDFSKMLVIGKTPFGGLPSAPSANALMAALGAAPKYPACEAFGRLPGVVGLLGDGIGLPPGWTDQGGKQNPPPPTLANRDAAATQ</sequence>
<evidence type="ECO:0000313" key="2">
    <source>
        <dbReference type="EMBL" id="ADU44831.1"/>
    </source>
</evidence>
<dbReference type="Pfam" id="PF11769">
    <property type="entry name" value="DUF3313"/>
    <property type="match status" value="1"/>
</dbReference>
<dbReference type="OrthoDB" id="7629881at2"/>
<accession>E6VPH1</accession>
<dbReference type="KEGG" id="rpx:Rpdx1_3254"/>
<dbReference type="eggNOG" id="ENOG502Z8WI">
    <property type="taxonomic scope" value="Bacteria"/>
</dbReference>
<dbReference type="Proteomes" id="UP000001402">
    <property type="component" value="Chromosome"/>
</dbReference>
<gene>
    <name evidence="2" type="ordered locus">Rpdx1_3254</name>
</gene>
<feature type="region of interest" description="Disordered" evidence="1">
    <location>
        <begin position="274"/>
        <end position="300"/>
    </location>
</feature>
<evidence type="ECO:0000256" key="1">
    <source>
        <dbReference type="SAM" id="MobiDB-lite"/>
    </source>
</evidence>
<protein>
    <recommendedName>
        <fullName evidence="4">DUF3313 domain-containing protein</fullName>
    </recommendedName>
</protein>